<dbReference type="AlphaFoldDB" id="A0A0W0GGP3"/>
<evidence type="ECO:0000313" key="3">
    <source>
        <dbReference type="Proteomes" id="UP000053947"/>
    </source>
</evidence>
<evidence type="ECO:0000259" key="1">
    <source>
        <dbReference type="PROSITE" id="PS51918"/>
    </source>
</evidence>
<dbReference type="InterPro" id="IPR006638">
    <property type="entry name" value="Elp3/MiaA/NifB-like_rSAM"/>
</dbReference>
<dbReference type="SFLD" id="SFLDS00029">
    <property type="entry name" value="Radical_SAM"/>
    <property type="match status" value="1"/>
</dbReference>
<organism evidence="2 3">
    <name type="scientific">Dehalogenimonas alkenigignens</name>
    <dbReference type="NCBI Taxonomy" id="1217799"/>
    <lineage>
        <taxon>Bacteria</taxon>
        <taxon>Bacillati</taxon>
        <taxon>Chloroflexota</taxon>
        <taxon>Dehalococcoidia</taxon>
        <taxon>Dehalococcoidales</taxon>
        <taxon>Dehalococcoidaceae</taxon>
        <taxon>Dehalogenimonas</taxon>
    </lineage>
</organism>
<dbReference type="STRING" id="1217799.DEALK_05690"/>
<dbReference type="InterPro" id="IPR058240">
    <property type="entry name" value="rSAM_sf"/>
</dbReference>
<gene>
    <name evidence="2" type="ORF">DEALK_05690</name>
</gene>
<sequence>MVKLRTSNSTEQQICNQEYNLAYPDSILYKVQKPARYTGGEVNAIVKDFDATTVRLALCFPDVYEVGMSNLSVPILYDIVNRRPDALAERAYVPWPDMAKAIRDNGLSLLSLENFRPMKDFDVVGFSLGAELAYTTMLEMLNLAQIPAWAADRAEDFPLIVAGGASMFNPEPVADFIDAFFIGDGEDSIIEFIDVYRDWKNGGRKGGKVGLLKRLAAIRGMYVPSFYEVKYKDDGTVASVTQTNAVAPEKIARRIIQTLPPPVTSPPVPYMEAVQDRGVIEISRGCVRGCRFCHAGVVYRPARSRPQQEIIQAADEIIENCGYDEISLLSLSTSDYPGIDDLVGKLAERHQGKHIAISLPSLRVTPGSVALVESLPEKRKSGLTFAPEAASPRLQKVINKVISDEELLATAQAAFDRGWTGLKLYYMLGLPTETLDDLSTMADMLHRIYGLSRGAPGRRPQLRVSLSTFVPKAHTPFQWAAQDDEETITQKQRHLIERVRVKGIRLSWSDAKMSLLEGALSRGDRRLSKVIYGAWKRGSVLDGWTELFSWQRWADAFTEAGLDPAFYARRTRPFAEVFPWSHIESGVTEGFLIREYRRALAGEASGDCHDAPCQACGLQELIDECAASLTHRISAGASSQPPPSAI</sequence>
<dbReference type="Pfam" id="PF04055">
    <property type="entry name" value="Radical_SAM"/>
    <property type="match status" value="1"/>
</dbReference>
<dbReference type="NCBIfam" id="TIGR03960">
    <property type="entry name" value="rSAM_fuse_unch"/>
    <property type="match status" value="1"/>
</dbReference>
<dbReference type="PATRIC" id="fig|1217799.6.peg.586"/>
<dbReference type="Gene3D" id="3.80.30.20">
    <property type="entry name" value="tm_1862 like domain"/>
    <property type="match status" value="1"/>
</dbReference>
<dbReference type="Pfam" id="PF19864">
    <property type="entry name" value="Radical_SAM_N2"/>
    <property type="match status" value="1"/>
</dbReference>
<dbReference type="InterPro" id="IPR023404">
    <property type="entry name" value="rSAM_horseshoe"/>
</dbReference>
<dbReference type="GO" id="GO:0051536">
    <property type="term" value="F:iron-sulfur cluster binding"/>
    <property type="evidence" value="ECO:0007669"/>
    <property type="project" value="InterPro"/>
</dbReference>
<comment type="caution">
    <text evidence="2">The sequence shown here is derived from an EMBL/GenBank/DDBJ whole genome shotgun (WGS) entry which is preliminary data.</text>
</comment>
<reference evidence="2 3" key="1">
    <citation type="submission" date="2015-06" db="EMBL/GenBank/DDBJ databases">
        <title>Genome sequence of the organohalide-respiring Dehalogenimonas alkenigignens type strain (IP3-3T).</title>
        <authorList>
            <person name="Key T.A."/>
            <person name="Richmond D.P."/>
            <person name="Bowman K.S."/>
            <person name="Cho Y.-J."/>
            <person name="Chun J."/>
            <person name="da Costa M.S."/>
            <person name="Rainey F.A."/>
            <person name="Moe W.M."/>
        </authorList>
    </citation>
    <scope>NUCLEOTIDE SEQUENCE [LARGE SCALE GENOMIC DNA]</scope>
    <source>
        <strain evidence="2 3">IP3-3</strain>
    </source>
</reference>
<keyword evidence="3" id="KW-1185">Reference proteome</keyword>
<dbReference type="SMART" id="SM00729">
    <property type="entry name" value="Elp3"/>
    <property type="match status" value="1"/>
</dbReference>
<dbReference type="InterPro" id="IPR045784">
    <property type="entry name" value="Radical_SAM_N2"/>
</dbReference>
<evidence type="ECO:0000313" key="2">
    <source>
        <dbReference type="EMBL" id="KTB47724.1"/>
    </source>
</evidence>
<dbReference type="EMBL" id="LFDV01000002">
    <property type="protein sequence ID" value="KTB47724.1"/>
    <property type="molecule type" value="Genomic_DNA"/>
</dbReference>
<dbReference type="Proteomes" id="UP000053947">
    <property type="component" value="Unassembled WGS sequence"/>
</dbReference>
<name>A0A0W0GGP3_9CHLR</name>
<dbReference type="PROSITE" id="PS51918">
    <property type="entry name" value="RADICAL_SAM"/>
    <property type="match status" value="1"/>
</dbReference>
<dbReference type="GO" id="GO:0003824">
    <property type="term" value="F:catalytic activity"/>
    <property type="evidence" value="ECO:0007669"/>
    <property type="project" value="InterPro"/>
</dbReference>
<accession>A0A0W0GGP3</accession>
<feature type="domain" description="Radical SAM core" evidence="1">
    <location>
        <begin position="272"/>
        <end position="505"/>
    </location>
</feature>
<proteinExistence type="predicted"/>
<protein>
    <submittedName>
        <fullName evidence="2">Radical SAM family uncharacterized protein</fullName>
    </submittedName>
</protein>
<dbReference type="SFLD" id="SFLDG01082">
    <property type="entry name" value="B12-binding_domain_containing"/>
    <property type="match status" value="1"/>
</dbReference>
<dbReference type="SUPFAM" id="SSF102114">
    <property type="entry name" value="Radical SAM enzymes"/>
    <property type="match status" value="1"/>
</dbReference>
<dbReference type="PANTHER" id="PTHR42731:SF1">
    <property type="entry name" value="RADICAL SAM DOMAIN PROTEIN"/>
    <property type="match status" value="1"/>
</dbReference>
<dbReference type="InterPro" id="IPR007197">
    <property type="entry name" value="rSAM"/>
</dbReference>
<dbReference type="CDD" id="cd01335">
    <property type="entry name" value="Radical_SAM"/>
    <property type="match status" value="1"/>
</dbReference>
<dbReference type="InterPro" id="IPR023862">
    <property type="entry name" value="CHP03960_rSAM"/>
</dbReference>
<dbReference type="PANTHER" id="PTHR42731">
    <property type="entry name" value="SLL1084 PROTEIN"/>
    <property type="match status" value="1"/>
</dbReference>